<dbReference type="InterPro" id="IPR027540">
    <property type="entry name" value="Coq4_euk"/>
</dbReference>
<feature type="region of interest" description="Disordered" evidence="8">
    <location>
        <begin position="278"/>
        <end position="299"/>
    </location>
</feature>
<dbReference type="EMBL" id="LUEZ02000010">
    <property type="protein sequence ID" value="RDB28577.1"/>
    <property type="molecule type" value="Genomic_DNA"/>
</dbReference>
<comment type="pathway">
    <text evidence="7">Cofactor biosynthesis; ubiquinone biosynthesis.</text>
</comment>
<dbReference type="AlphaFoldDB" id="A0A369K6W0"/>
<comment type="cofactor">
    <cofactor evidence="7">
        <name>Zn(2+)</name>
        <dbReference type="ChEBI" id="CHEBI:29105"/>
    </cofactor>
</comment>
<proteinExistence type="inferred from homology"/>
<keyword evidence="1 7" id="KW-0831">Ubiquinone biosynthesis</keyword>
<dbReference type="FunCoup" id="A0A369K6W0">
    <property type="interactions" value="343"/>
</dbReference>
<evidence type="ECO:0000313" key="10">
    <source>
        <dbReference type="Proteomes" id="UP000076154"/>
    </source>
</evidence>
<feature type="binding site" evidence="7">
    <location>
        <position position="177"/>
    </location>
    <ligand>
        <name>Zn(2+)</name>
        <dbReference type="ChEBI" id="CHEBI:29105"/>
    </ligand>
</feature>
<sequence length="299" mass="33410">MLIASSVASTVRSSAIAKVGCCKASALLSGRHRNNGCSTRFSSTTPAYEGHIPLNWFENAFLAVGSAVMSLADPRRHARTDMIAALGETTAGPALSRLRDRMLESAEGRRVLKDRPRVSTTTVDMNKLAQNPEGSFGRAYVTWLERCGVTPDTRAPVHYIDDPELAYVMQRYRECHDFYHCIVNLPVNVESELAVKYFEFANLGLPVAAISAAFGPLRLNAQKRNRLFSEYVPWAFKCGGSAQSLITVYWEERWDQNIEEMKKEFGIWDPPEARWSRPLSEAKAAAEKRTRESQASQNS</sequence>
<evidence type="ECO:0000313" key="9">
    <source>
        <dbReference type="EMBL" id="RDB28577.1"/>
    </source>
</evidence>
<evidence type="ECO:0000256" key="1">
    <source>
        <dbReference type="ARBA" id="ARBA00022688"/>
    </source>
</evidence>
<accession>A0A369K6W0</accession>
<evidence type="ECO:0000256" key="6">
    <source>
        <dbReference type="ARBA" id="ARBA00081568"/>
    </source>
</evidence>
<keyword evidence="2 7" id="KW-0999">Mitochondrion inner membrane</keyword>
<dbReference type="PANTHER" id="PTHR12922:SF7">
    <property type="entry name" value="UBIQUINONE BIOSYNTHESIS PROTEIN COQ4 HOMOLOG, MITOCHONDRIAL"/>
    <property type="match status" value="1"/>
</dbReference>
<keyword evidence="4 7" id="KW-0472">Membrane</keyword>
<protein>
    <recommendedName>
        <fullName evidence="6">4-hydroxy-3-methoxy-5-polyprenylbenzoate decarboxylase</fullName>
    </recommendedName>
</protein>
<dbReference type="HAMAP" id="MF_03111">
    <property type="entry name" value="Coq4"/>
    <property type="match status" value="1"/>
</dbReference>
<feature type="binding site" evidence="7">
    <location>
        <position position="192"/>
    </location>
    <ligand>
        <name>Zn(2+)</name>
        <dbReference type="ChEBI" id="CHEBI:29105"/>
    </ligand>
</feature>
<keyword evidence="10" id="KW-1185">Reference proteome</keyword>
<evidence type="ECO:0000256" key="4">
    <source>
        <dbReference type="ARBA" id="ARBA00023136"/>
    </source>
</evidence>
<evidence type="ECO:0000256" key="5">
    <source>
        <dbReference type="ARBA" id="ARBA00023239"/>
    </source>
</evidence>
<organism evidence="9 10">
    <name type="scientific">Hypsizygus marmoreus</name>
    <name type="common">White beech mushroom</name>
    <name type="synonym">Agaricus marmoreus</name>
    <dbReference type="NCBI Taxonomy" id="39966"/>
    <lineage>
        <taxon>Eukaryota</taxon>
        <taxon>Fungi</taxon>
        <taxon>Dikarya</taxon>
        <taxon>Basidiomycota</taxon>
        <taxon>Agaricomycotina</taxon>
        <taxon>Agaricomycetes</taxon>
        <taxon>Agaricomycetidae</taxon>
        <taxon>Agaricales</taxon>
        <taxon>Tricholomatineae</taxon>
        <taxon>Lyophyllaceae</taxon>
        <taxon>Hypsizygus</taxon>
    </lineage>
</organism>
<keyword evidence="7" id="KW-0479">Metal-binding</keyword>
<dbReference type="Proteomes" id="UP000076154">
    <property type="component" value="Unassembled WGS sequence"/>
</dbReference>
<evidence type="ECO:0000256" key="3">
    <source>
        <dbReference type="ARBA" id="ARBA00023128"/>
    </source>
</evidence>
<dbReference type="GO" id="GO:0008270">
    <property type="term" value="F:zinc ion binding"/>
    <property type="evidence" value="ECO:0007669"/>
    <property type="project" value="UniProtKB-UniRule"/>
</dbReference>
<comment type="subcellular location">
    <subcellularLocation>
        <location evidence="7">Mitochondrion inner membrane</location>
        <topology evidence="7">Peripheral membrane protein</topology>
        <orientation evidence="7">Matrix side</orientation>
    </subcellularLocation>
</comment>
<gene>
    <name evidence="7 9" type="primary">COQ4</name>
    <name evidence="9" type="ORF">Hypma_014880</name>
</gene>
<feature type="binding site" evidence="7">
    <location>
        <position position="176"/>
    </location>
    <ligand>
        <name>Zn(2+)</name>
        <dbReference type="ChEBI" id="CHEBI:29105"/>
    </ligand>
</feature>
<keyword evidence="9" id="KW-0830">Ubiquinone</keyword>
<dbReference type="PANTHER" id="PTHR12922">
    <property type="entry name" value="UBIQUINONE BIOSYNTHESIS PROTEIN"/>
    <property type="match status" value="1"/>
</dbReference>
<dbReference type="STRING" id="39966.A0A369K6W0"/>
<dbReference type="InterPro" id="IPR007715">
    <property type="entry name" value="Coq4"/>
</dbReference>
<comment type="function">
    <text evidence="7">Lyase that catalyzes the C1-decarboxylation of 4-hydroxy-3-methoxy-5-(all-trans-polyprenyl)benzoic acid into 2-methoxy-6-(all-trans-polyprenyl)phenol during ubiquinone biosynthesis.</text>
</comment>
<evidence type="ECO:0000256" key="2">
    <source>
        <dbReference type="ARBA" id="ARBA00022792"/>
    </source>
</evidence>
<feature type="binding site" evidence="7">
    <location>
        <position position="180"/>
    </location>
    <ligand>
        <name>Zn(2+)</name>
        <dbReference type="ChEBI" id="CHEBI:29105"/>
    </ligand>
</feature>
<comment type="similarity">
    <text evidence="7">Belongs to the COQ4 family.</text>
</comment>
<dbReference type="InParanoid" id="A0A369K6W0"/>
<name>A0A369K6W0_HYPMA</name>
<comment type="caution">
    <text evidence="9">The sequence shown here is derived from an EMBL/GenBank/DDBJ whole genome shotgun (WGS) entry which is preliminary data.</text>
</comment>
<comment type="catalytic activity">
    <reaction evidence="7">
        <text>a 4-hydroxy-3-methoxy-5-(all-trans-polyprenyl)benzoate + H(+) = a 2-methoxy-6-(all-trans-polyprenyl)phenol + CO2</text>
        <dbReference type="Rhea" id="RHEA:81179"/>
        <dbReference type="Rhea" id="RHEA-COMP:9551"/>
        <dbReference type="Rhea" id="RHEA-COMP:10931"/>
        <dbReference type="ChEBI" id="CHEBI:15378"/>
        <dbReference type="ChEBI" id="CHEBI:16526"/>
        <dbReference type="ChEBI" id="CHEBI:62731"/>
        <dbReference type="ChEBI" id="CHEBI:84443"/>
        <dbReference type="EC" id="4.1.1.130"/>
    </reaction>
</comment>
<keyword evidence="5 7" id="KW-0456">Lyase</keyword>
<dbReference type="OrthoDB" id="4249at2759"/>
<dbReference type="GO" id="GO:0031314">
    <property type="term" value="C:extrinsic component of mitochondrial inner membrane"/>
    <property type="evidence" value="ECO:0007669"/>
    <property type="project" value="UniProtKB-UniRule"/>
</dbReference>
<keyword evidence="7" id="KW-0862">Zinc</keyword>
<comment type="subunit">
    <text evidence="7">Component of a multi-subunit COQ enzyme complex, composed of at least COQ3, COQ4, COQ5, COQ6, COQ7 and COQ9.</text>
</comment>
<keyword evidence="3 7" id="KW-0496">Mitochondrion</keyword>
<evidence type="ECO:0000256" key="7">
    <source>
        <dbReference type="HAMAP-Rule" id="MF_03111"/>
    </source>
</evidence>
<dbReference type="UniPathway" id="UPA00232"/>
<dbReference type="GO" id="GO:0120539">
    <property type="term" value="F:4-hydroxy-3-methoxy-5-polyprenylbenzoate decarboxylase activity"/>
    <property type="evidence" value="ECO:0007669"/>
    <property type="project" value="UniProtKB-EC"/>
</dbReference>
<dbReference type="Pfam" id="PF05019">
    <property type="entry name" value="Coq4"/>
    <property type="match status" value="1"/>
</dbReference>
<evidence type="ECO:0000256" key="8">
    <source>
        <dbReference type="SAM" id="MobiDB-lite"/>
    </source>
</evidence>
<reference evidence="9" key="1">
    <citation type="submission" date="2018-04" db="EMBL/GenBank/DDBJ databases">
        <title>Whole genome sequencing of Hypsizygus marmoreus.</title>
        <authorList>
            <person name="Choi I.-G."/>
            <person name="Min B."/>
            <person name="Kim J.-G."/>
            <person name="Kim S."/>
            <person name="Oh Y.-L."/>
            <person name="Kong W.-S."/>
            <person name="Park H."/>
            <person name="Jeong J."/>
            <person name="Song E.-S."/>
        </authorList>
    </citation>
    <scope>NUCLEOTIDE SEQUENCE [LARGE SCALE GENOMIC DNA]</scope>
    <source>
        <strain evidence="9">51987-8</strain>
    </source>
</reference>